<organism evidence="1">
    <name type="scientific">Anopheles triannulatus</name>
    <dbReference type="NCBI Taxonomy" id="58253"/>
    <lineage>
        <taxon>Eukaryota</taxon>
        <taxon>Metazoa</taxon>
        <taxon>Ecdysozoa</taxon>
        <taxon>Arthropoda</taxon>
        <taxon>Hexapoda</taxon>
        <taxon>Insecta</taxon>
        <taxon>Pterygota</taxon>
        <taxon>Neoptera</taxon>
        <taxon>Endopterygota</taxon>
        <taxon>Diptera</taxon>
        <taxon>Nematocera</taxon>
        <taxon>Culicoidea</taxon>
        <taxon>Culicidae</taxon>
        <taxon>Anophelinae</taxon>
        <taxon>Anopheles</taxon>
    </lineage>
</organism>
<reference evidence="1" key="1">
    <citation type="submission" date="2018-01" db="EMBL/GenBank/DDBJ databases">
        <title>An insight into the sialome of Amazonian anophelines.</title>
        <authorList>
            <person name="Ribeiro J.M."/>
            <person name="Scarpassa V."/>
            <person name="Calvo E."/>
        </authorList>
    </citation>
    <scope>NUCLEOTIDE SEQUENCE</scope>
    <source>
        <tissue evidence="1">Salivary glands</tissue>
    </source>
</reference>
<evidence type="ECO:0000313" key="1">
    <source>
        <dbReference type="EMBL" id="MBW46753.1"/>
    </source>
</evidence>
<protein>
    <submittedName>
        <fullName evidence="1">Putative secreted protein</fullName>
    </submittedName>
</protein>
<dbReference type="EMBL" id="GGFK01013432">
    <property type="protein sequence ID" value="MBW46753.1"/>
    <property type="molecule type" value="Transcribed_RNA"/>
</dbReference>
<dbReference type="AlphaFoldDB" id="A0A2M4B128"/>
<sequence>MEGFKLFLRFRLCRCTVQAVGSVDRFHVWPLEYDIVHQLLVRGVWIRCEQSHRLVALQHLQIGVRLILDLLHLVRRCVDTQESLDCLHEISLHHRRVFPKTVQHFCFPRQPQPGHSKCAPTS</sequence>
<name>A0A2M4B128_9DIPT</name>
<accession>A0A2M4B128</accession>
<proteinExistence type="predicted"/>